<dbReference type="Proteomes" id="UP000799438">
    <property type="component" value="Unassembled WGS sequence"/>
</dbReference>
<dbReference type="RefSeq" id="XP_033398150.1">
    <property type="nucleotide sequence ID" value="XM_033535851.1"/>
</dbReference>
<proteinExistence type="predicted"/>
<reference evidence="2" key="1">
    <citation type="journal article" date="2020" name="Stud. Mycol.">
        <title>101 Dothideomycetes genomes: a test case for predicting lifestyles and emergence of pathogens.</title>
        <authorList>
            <person name="Haridas S."/>
            <person name="Albert R."/>
            <person name="Binder M."/>
            <person name="Bloem J."/>
            <person name="Labutti K."/>
            <person name="Salamov A."/>
            <person name="Andreopoulos B."/>
            <person name="Baker S."/>
            <person name="Barry K."/>
            <person name="Bills G."/>
            <person name="Bluhm B."/>
            <person name="Cannon C."/>
            <person name="Castanera R."/>
            <person name="Culley D."/>
            <person name="Daum C."/>
            <person name="Ezra D."/>
            <person name="Gonzalez J."/>
            <person name="Henrissat B."/>
            <person name="Kuo A."/>
            <person name="Liang C."/>
            <person name="Lipzen A."/>
            <person name="Lutzoni F."/>
            <person name="Magnuson J."/>
            <person name="Mondo S."/>
            <person name="Nolan M."/>
            <person name="Ohm R."/>
            <person name="Pangilinan J."/>
            <person name="Park H.-J."/>
            <person name="Ramirez L."/>
            <person name="Alfaro M."/>
            <person name="Sun H."/>
            <person name="Tritt A."/>
            <person name="Yoshinaga Y."/>
            <person name="Zwiers L.-H."/>
            <person name="Turgeon B."/>
            <person name="Goodwin S."/>
            <person name="Spatafora J."/>
            <person name="Crous P."/>
            <person name="Grigoriev I."/>
        </authorList>
    </citation>
    <scope>NUCLEOTIDE SEQUENCE</scope>
    <source>
        <strain evidence="2">CBS 121167</strain>
    </source>
</reference>
<evidence type="ECO:0000313" key="3">
    <source>
        <dbReference type="Proteomes" id="UP000799438"/>
    </source>
</evidence>
<gene>
    <name evidence="2" type="ORF">K452DRAFT_18840</name>
</gene>
<keyword evidence="1" id="KW-0472">Membrane</keyword>
<keyword evidence="3" id="KW-1185">Reference proteome</keyword>
<protein>
    <submittedName>
        <fullName evidence="2">Uncharacterized protein</fullName>
    </submittedName>
</protein>
<dbReference type="EMBL" id="ML995484">
    <property type="protein sequence ID" value="KAF2142438.1"/>
    <property type="molecule type" value="Genomic_DNA"/>
</dbReference>
<feature type="transmembrane region" description="Helical" evidence="1">
    <location>
        <begin position="60"/>
        <end position="80"/>
    </location>
</feature>
<evidence type="ECO:0000256" key="1">
    <source>
        <dbReference type="SAM" id="Phobius"/>
    </source>
</evidence>
<dbReference type="AlphaFoldDB" id="A0A6A6BFV0"/>
<accession>A0A6A6BFV0</accession>
<dbReference type="GeneID" id="54293347"/>
<organism evidence="2 3">
    <name type="scientific">Aplosporella prunicola CBS 121167</name>
    <dbReference type="NCBI Taxonomy" id="1176127"/>
    <lineage>
        <taxon>Eukaryota</taxon>
        <taxon>Fungi</taxon>
        <taxon>Dikarya</taxon>
        <taxon>Ascomycota</taxon>
        <taxon>Pezizomycotina</taxon>
        <taxon>Dothideomycetes</taxon>
        <taxon>Dothideomycetes incertae sedis</taxon>
        <taxon>Botryosphaeriales</taxon>
        <taxon>Aplosporellaceae</taxon>
        <taxon>Aplosporella</taxon>
    </lineage>
</organism>
<evidence type="ECO:0000313" key="2">
    <source>
        <dbReference type="EMBL" id="KAF2142438.1"/>
    </source>
</evidence>
<name>A0A6A6BFV0_9PEZI</name>
<keyword evidence="1" id="KW-0812">Transmembrane</keyword>
<sequence length="137" mass="15607">MADTQKYSFFRSLLSHGLLRLVDGSHHRHHYASLFPRGHDGARGVGSFSMDLRLFRLNRLSFHFLGLFPFSFTLVIVSSGDSTPTYTHTHYFPTHAQRSHIQRATGPAHATRHFLGLLYPSSHIHINLLQPECCTTH</sequence>
<keyword evidence="1" id="KW-1133">Transmembrane helix</keyword>